<evidence type="ECO:0000313" key="2">
    <source>
        <dbReference type="EMBL" id="MFC0214390.1"/>
    </source>
</evidence>
<accession>A0ABV6DP11</accession>
<dbReference type="EMBL" id="JBHLWN010000073">
    <property type="protein sequence ID" value="MFC0214390.1"/>
    <property type="molecule type" value="Genomic_DNA"/>
</dbReference>
<dbReference type="SUPFAM" id="SSF109854">
    <property type="entry name" value="DinB/YfiT-like putative metalloenzymes"/>
    <property type="match status" value="1"/>
</dbReference>
<dbReference type="InterPro" id="IPR024775">
    <property type="entry name" value="DinB-like"/>
</dbReference>
<keyword evidence="3" id="KW-1185">Reference proteome</keyword>
<gene>
    <name evidence="2" type="ORF">ACFFK0_18315</name>
</gene>
<proteinExistence type="predicted"/>
<reference evidence="2 3" key="1">
    <citation type="submission" date="2024-09" db="EMBL/GenBank/DDBJ databases">
        <authorList>
            <person name="Sun Q."/>
            <person name="Mori K."/>
        </authorList>
    </citation>
    <scope>NUCLEOTIDE SEQUENCE [LARGE SCALE GENOMIC DNA]</scope>
    <source>
        <strain evidence="2 3">CCM 7759</strain>
    </source>
</reference>
<evidence type="ECO:0000313" key="3">
    <source>
        <dbReference type="Proteomes" id="UP001589776"/>
    </source>
</evidence>
<feature type="domain" description="DinB-like" evidence="1">
    <location>
        <begin position="11"/>
        <end position="145"/>
    </location>
</feature>
<dbReference type="Pfam" id="PF12867">
    <property type="entry name" value="DinB_2"/>
    <property type="match status" value="1"/>
</dbReference>
<dbReference type="RefSeq" id="WP_377471757.1">
    <property type="nucleotide sequence ID" value="NZ_JBHLWN010000073.1"/>
</dbReference>
<organism evidence="2 3">
    <name type="scientific">Paenibacillus chartarius</name>
    <dbReference type="NCBI Taxonomy" id="747481"/>
    <lineage>
        <taxon>Bacteria</taxon>
        <taxon>Bacillati</taxon>
        <taxon>Bacillota</taxon>
        <taxon>Bacilli</taxon>
        <taxon>Bacillales</taxon>
        <taxon>Paenibacillaceae</taxon>
        <taxon>Paenibacillus</taxon>
    </lineage>
</organism>
<comment type="caution">
    <text evidence="2">The sequence shown here is derived from an EMBL/GenBank/DDBJ whole genome shotgun (WGS) entry which is preliminary data.</text>
</comment>
<evidence type="ECO:0000259" key="1">
    <source>
        <dbReference type="Pfam" id="PF12867"/>
    </source>
</evidence>
<sequence>MSDRFILNLFADLRKQILNIMTGLPENKLSLVPEGFNNNLHWQIGHVLTITNDLIFVLSGAGSRIPSSYGTFFATGTSPSNWSEQPPEVHILEKKLEEQMLVICEMYDGNLAEPVTAKDNFLQARVIGELFYVLIAHESTHLGMITAMAKVLHANPE</sequence>
<protein>
    <submittedName>
        <fullName evidence="2">DinB family protein</fullName>
    </submittedName>
</protein>
<dbReference type="Proteomes" id="UP001589776">
    <property type="component" value="Unassembled WGS sequence"/>
</dbReference>
<dbReference type="InterPro" id="IPR034660">
    <property type="entry name" value="DinB/YfiT-like"/>
</dbReference>
<dbReference type="Gene3D" id="1.20.120.450">
    <property type="entry name" value="dinb family like domain"/>
    <property type="match status" value="1"/>
</dbReference>
<name>A0ABV6DP11_9BACL</name>